<gene>
    <name evidence="5" type="ORF">ACFQLX_11550</name>
</gene>
<dbReference type="PRINTS" id="PR00633">
    <property type="entry name" value="RCCNDNSATION"/>
</dbReference>
<accession>A0ABW2GDD6</accession>
<dbReference type="Proteomes" id="UP001596413">
    <property type="component" value="Unassembled WGS sequence"/>
</dbReference>
<dbReference type="PROSITE" id="PS51318">
    <property type="entry name" value="TAT"/>
    <property type="match status" value="1"/>
</dbReference>
<dbReference type="InterPro" id="IPR036852">
    <property type="entry name" value="Peptidase_S8/S53_dom_sf"/>
</dbReference>
<dbReference type="InterPro" id="IPR051210">
    <property type="entry name" value="Ub_ligase/GEF_domain"/>
</dbReference>
<feature type="chain" id="PRO_5047265412" evidence="3">
    <location>
        <begin position="40"/>
        <end position="1261"/>
    </location>
</feature>
<dbReference type="PANTHER" id="PTHR22870">
    <property type="entry name" value="REGULATOR OF CHROMOSOME CONDENSATION"/>
    <property type="match status" value="1"/>
</dbReference>
<dbReference type="Pfam" id="PF25390">
    <property type="entry name" value="WD40_RLD"/>
    <property type="match status" value="1"/>
</dbReference>
<comment type="caution">
    <text evidence="5">The sequence shown here is derived from an EMBL/GenBank/DDBJ whole genome shotgun (WGS) entry which is preliminary data.</text>
</comment>
<dbReference type="PROSITE" id="PS50012">
    <property type="entry name" value="RCC1_3"/>
    <property type="match status" value="12"/>
</dbReference>
<keyword evidence="6" id="KW-1185">Reference proteome</keyword>
<feature type="compositionally biased region" description="Low complexity" evidence="2">
    <location>
        <begin position="1247"/>
        <end position="1261"/>
    </location>
</feature>
<dbReference type="InterPro" id="IPR006311">
    <property type="entry name" value="TAT_signal"/>
</dbReference>
<keyword evidence="3" id="KW-0732">Signal</keyword>
<dbReference type="SUPFAM" id="SSF52743">
    <property type="entry name" value="Subtilisin-like"/>
    <property type="match status" value="1"/>
</dbReference>
<reference evidence="6" key="1">
    <citation type="journal article" date="2019" name="Int. J. Syst. Evol. Microbiol.">
        <title>The Global Catalogue of Microorganisms (GCM) 10K type strain sequencing project: providing services to taxonomists for standard genome sequencing and annotation.</title>
        <authorList>
            <consortium name="The Broad Institute Genomics Platform"/>
            <consortium name="The Broad Institute Genome Sequencing Center for Infectious Disease"/>
            <person name="Wu L."/>
            <person name="Ma J."/>
        </authorList>
    </citation>
    <scope>NUCLEOTIDE SEQUENCE [LARGE SCALE GENOMIC DNA]</scope>
    <source>
        <strain evidence="6">CGMCC 1.13681</strain>
    </source>
</reference>
<dbReference type="PANTHER" id="PTHR22870:SF360">
    <property type="entry name" value="ULTRAVIOLET-B RECEPTOR UVR8"/>
    <property type="match status" value="1"/>
</dbReference>
<feature type="domain" description="RCC1-like" evidence="4">
    <location>
        <begin position="947"/>
        <end position="1257"/>
    </location>
</feature>
<evidence type="ECO:0000256" key="1">
    <source>
        <dbReference type="ARBA" id="ARBA00022737"/>
    </source>
</evidence>
<protein>
    <submittedName>
        <fullName evidence="5">S8 family serine peptidase</fullName>
    </submittedName>
</protein>
<dbReference type="PROSITE" id="PS00626">
    <property type="entry name" value="RCC1_2"/>
    <property type="match status" value="4"/>
</dbReference>
<proteinExistence type="predicted"/>
<feature type="region of interest" description="Disordered" evidence="2">
    <location>
        <begin position="1242"/>
        <end position="1261"/>
    </location>
</feature>
<dbReference type="Gene3D" id="3.40.50.200">
    <property type="entry name" value="Peptidase S8/S53 domain"/>
    <property type="match status" value="1"/>
</dbReference>
<sequence>MRHKARDHSRSIGEGGAGRRRKLLVAALAALSIASPALAAGTSQATPATERPAPASQHRLKDDKGRAPGTHGPLPKGFSTTKLSVKFESERELRVRGGKPSARDAGDAAQLRALLAKHPGAEIEPLWKRPVRTLDEERATLERRTGRELPDMTSWFTITAPEGVEELLGELNKLDAVEFAQAEAVPRPTSAPGSATVTAATTSEPLQGTQTYRTAAPAGSDADYANTLPGGRGEGITVTDIEVTQNMRPAGGVGSVAAGARHSLAVGDNYFAEPQYWGVWAWGDNASGQLGNGTTTSSKVMVRVEGLKQAKAVAAGNAHSVALLPDGSVWAWGGNAYGQLGDGTTVDRTKPVRVSGISNAVAIAAGSRHTLAVLADGSVLAWGSNSSGQLGDGTTTRRTAPVTVLPAGSVTAAAGAIAGGGSHSLAIAADGRVLAWGHNGLGQLGDGTSTTRTTPVVVADINSGATQATQVSAGAFHSMALRSDGAVYTWGANESGQLGDGSYDESRVTPAAVTFPSGFTPKSIAAGSSFSTAIAMEGGGKRSMWAWGSNAQGQFAVGSTGAAIATPTRSGLSVAGTDVVAAGSEHVISTSVRAAGDNAFGQLGDNTTTDSLVQVEAKRRLNIWNTCHEDLVDRPGGKPVYLTGDLAGGCHSGYASDHGTAAIGVSGADDRNGRGMAGTAAAAKLQLIDTFAPEGEWEASIAHSAPGDVIFIEYGISLGPIEVDRADYDQIVYATAKGITVVEPAGNFPDRSLDTSPGIDAWRSWPDSGALMVGGGWPTLPAGSCTVSYGPARSQASTYGSRVNVQGYYGCSSTPGTPASHNVGSQDLTLNETDPDKMYTGSFSGTSNASAMTAGTVASLQGVAKKLGRVLTPWEVRQILVSTGTPQTGDLSKHVGPLPDLRKAIGFLKNSVAASDSRTMAVSSDPGGSVKAWGADCAPAASDCTSPVAVPGLTGVSRLPGSLAYGEQHALAVKADGTVWAWGANGSGQLGDGTTTDREAPAQVPGLSGITAVAASGSYSLARKSDGTLWAWGANQAGQLGDGTTAQRLTPVRVAGLEGVAAIAAGYDFAFASKADGTLWAWGSNIAGKLGDGTTTNRSTPVQVLTGVSPLPGSVSAGLSHALAVKTDGTVYSWGNNSNGKLGDGTTVGHRVPAPVPGLTGVAAVSAGAWNSLALRVDGTLASWGDNEQGQIGNGTTGPDALTPVSLSVPTGIGAIAVGSAHAIAVRPDGTTYTWGYNGAGELGNGTTTSTATPTPLAATP</sequence>
<evidence type="ECO:0000256" key="2">
    <source>
        <dbReference type="SAM" id="MobiDB-lite"/>
    </source>
</evidence>
<dbReference type="RefSeq" id="WP_386414253.1">
    <property type="nucleotide sequence ID" value="NZ_JBHSZO010000015.1"/>
</dbReference>
<dbReference type="InterPro" id="IPR009091">
    <property type="entry name" value="RCC1/BLIP-II"/>
</dbReference>
<dbReference type="InterPro" id="IPR058923">
    <property type="entry name" value="RCC1-like_dom"/>
</dbReference>
<dbReference type="SUPFAM" id="SSF50985">
    <property type="entry name" value="RCC1/BLIP-II"/>
    <property type="match status" value="2"/>
</dbReference>
<feature type="signal peptide" evidence="3">
    <location>
        <begin position="1"/>
        <end position="39"/>
    </location>
</feature>
<organism evidence="5 6">
    <name type="scientific">Streptomyces polyrhachis</name>
    <dbReference type="NCBI Taxonomy" id="1282885"/>
    <lineage>
        <taxon>Bacteria</taxon>
        <taxon>Bacillati</taxon>
        <taxon>Actinomycetota</taxon>
        <taxon>Actinomycetes</taxon>
        <taxon>Kitasatosporales</taxon>
        <taxon>Streptomycetaceae</taxon>
        <taxon>Streptomyces</taxon>
    </lineage>
</organism>
<dbReference type="Gene3D" id="2.130.10.30">
    <property type="entry name" value="Regulator of chromosome condensation 1/beta-lactamase-inhibitor protein II"/>
    <property type="match status" value="4"/>
</dbReference>
<dbReference type="EMBL" id="JBHSZO010000015">
    <property type="protein sequence ID" value="MFC7218800.1"/>
    <property type="molecule type" value="Genomic_DNA"/>
</dbReference>
<evidence type="ECO:0000259" key="4">
    <source>
        <dbReference type="Pfam" id="PF25390"/>
    </source>
</evidence>
<evidence type="ECO:0000313" key="5">
    <source>
        <dbReference type="EMBL" id="MFC7218800.1"/>
    </source>
</evidence>
<dbReference type="InterPro" id="IPR000408">
    <property type="entry name" value="Reg_chr_condens"/>
</dbReference>
<evidence type="ECO:0000313" key="6">
    <source>
        <dbReference type="Proteomes" id="UP001596413"/>
    </source>
</evidence>
<feature type="region of interest" description="Disordered" evidence="2">
    <location>
        <begin position="39"/>
        <end position="82"/>
    </location>
</feature>
<keyword evidence="1" id="KW-0677">Repeat</keyword>
<dbReference type="Pfam" id="PF00415">
    <property type="entry name" value="RCC1"/>
    <property type="match status" value="5"/>
</dbReference>
<name>A0ABW2GDD6_9ACTN</name>
<evidence type="ECO:0000256" key="3">
    <source>
        <dbReference type="SAM" id="SignalP"/>
    </source>
</evidence>